<organism evidence="1 2">
    <name type="scientific">Ligilactobacillus salivarius</name>
    <dbReference type="NCBI Taxonomy" id="1624"/>
    <lineage>
        <taxon>Bacteria</taxon>
        <taxon>Bacillati</taxon>
        <taxon>Bacillota</taxon>
        <taxon>Bacilli</taxon>
        <taxon>Lactobacillales</taxon>
        <taxon>Lactobacillaceae</taxon>
        <taxon>Ligilactobacillus</taxon>
    </lineage>
</organism>
<proteinExistence type="predicted"/>
<dbReference type="InterPro" id="IPR036390">
    <property type="entry name" value="WH_DNA-bd_sf"/>
</dbReference>
<evidence type="ECO:0000313" key="2">
    <source>
        <dbReference type="Proteomes" id="UP000467635"/>
    </source>
</evidence>
<dbReference type="EMBL" id="WKKX01000272">
    <property type="protein sequence ID" value="MSE08422.1"/>
    <property type="molecule type" value="Genomic_DNA"/>
</dbReference>
<sequence length="45" mass="5554">MLEHKPNKLENELCFAVYTAQKFYNRFYTESLKEFKLTYPQYITL</sequence>
<dbReference type="Gene3D" id="1.10.10.10">
    <property type="entry name" value="Winged helix-like DNA-binding domain superfamily/Winged helix DNA-binding domain"/>
    <property type="match status" value="1"/>
</dbReference>
<reference evidence="1 2" key="1">
    <citation type="submission" date="2019-11" db="EMBL/GenBank/DDBJ databases">
        <title>Draft Genome Sequence of Plant Growth-Promoting Rhizosphere-Associated Bacteria.</title>
        <authorList>
            <person name="Vasilyev I.Y."/>
            <person name="Radchenko V."/>
            <person name="Ilnitskaya E.V."/>
        </authorList>
    </citation>
    <scope>NUCLEOTIDE SEQUENCE [LARGE SCALE GENOMIC DNA]</scope>
    <source>
        <strain evidence="1 2">VRA_01-1sq_f</strain>
    </source>
</reference>
<dbReference type="Proteomes" id="UP000467635">
    <property type="component" value="Unassembled WGS sequence"/>
</dbReference>
<gene>
    <name evidence="1" type="ORF">GKC33_06805</name>
</gene>
<dbReference type="InterPro" id="IPR036388">
    <property type="entry name" value="WH-like_DNA-bd_sf"/>
</dbReference>
<evidence type="ECO:0000313" key="1">
    <source>
        <dbReference type="EMBL" id="MSE08422.1"/>
    </source>
</evidence>
<comment type="caution">
    <text evidence="1">The sequence shown here is derived from an EMBL/GenBank/DDBJ whole genome shotgun (WGS) entry which is preliminary data.</text>
</comment>
<feature type="non-terminal residue" evidence="1">
    <location>
        <position position="45"/>
    </location>
</feature>
<dbReference type="AlphaFoldDB" id="A0A7X2MFH4"/>
<dbReference type="SUPFAM" id="SSF46785">
    <property type="entry name" value="Winged helix' DNA-binding domain"/>
    <property type="match status" value="1"/>
</dbReference>
<name>A0A7X2MFH4_9LACO</name>
<accession>A0A7X2MFH4</accession>
<protein>
    <submittedName>
        <fullName evidence="1">MarR family transcriptional regulator</fullName>
    </submittedName>
</protein>